<evidence type="ECO:0000256" key="13">
    <source>
        <dbReference type="SAM" id="Phobius"/>
    </source>
</evidence>
<accession>A0A1B9GNH7</accession>
<feature type="transmembrane region" description="Helical" evidence="13">
    <location>
        <begin position="101"/>
        <end position="121"/>
    </location>
</feature>
<proteinExistence type="inferred from homology"/>
<evidence type="ECO:0000313" key="14">
    <source>
        <dbReference type="EMBL" id="OCF32405.1"/>
    </source>
</evidence>
<keyword evidence="6 13" id="KW-1133">Transmembrane helix</keyword>
<comment type="similarity">
    <text evidence="2 10">Belongs to the membrane-bound acyltransferase family. Sterol o-acyltransferase subfamily.</text>
</comment>
<keyword evidence="3 10" id="KW-0808">Transferase</keyword>
<dbReference type="STRING" id="1296120.A0A1B9GNH7"/>
<dbReference type="GO" id="GO:0034737">
    <property type="term" value="F:ergosterol O-acyltransferase activity"/>
    <property type="evidence" value="ECO:0007669"/>
    <property type="project" value="TreeGrafter"/>
</dbReference>
<name>A0A1B9GNH7_9TREE</name>
<dbReference type="PANTHER" id="PTHR10408:SF9">
    <property type="entry name" value="STEROL O-ACYLTRANSFERASE 2-RELATED"/>
    <property type="match status" value="1"/>
</dbReference>
<keyword evidence="5 10" id="KW-0256">Endoplasmic reticulum</keyword>
<comment type="function">
    <text evidence="9">Sterol O-acyltransferase that catalyzes the formation of stery esters.</text>
</comment>
<evidence type="ECO:0000256" key="7">
    <source>
        <dbReference type="ARBA" id="ARBA00023136"/>
    </source>
</evidence>
<evidence type="ECO:0000256" key="1">
    <source>
        <dbReference type="ARBA" id="ARBA00004477"/>
    </source>
</evidence>
<keyword evidence="15" id="KW-1185">Reference proteome</keyword>
<evidence type="ECO:0000256" key="2">
    <source>
        <dbReference type="ARBA" id="ARBA00009010"/>
    </source>
</evidence>
<dbReference type="PANTHER" id="PTHR10408">
    <property type="entry name" value="STEROL O-ACYLTRANSFERASE"/>
    <property type="match status" value="1"/>
</dbReference>
<keyword evidence="8 10" id="KW-0012">Acyltransferase</keyword>
<evidence type="ECO:0000256" key="12">
    <source>
        <dbReference type="SAM" id="MobiDB-lite"/>
    </source>
</evidence>
<evidence type="ECO:0000256" key="5">
    <source>
        <dbReference type="ARBA" id="ARBA00022824"/>
    </source>
</evidence>
<feature type="active site" evidence="11">
    <location>
        <position position="552"/>
    </location>
</feature>
<evidence type="ECO:0000256" key="4">
    <source>
        <dbReference type="ARBA" id="ARBA00022692"/>
    </source>
</evidence>
<protein>
    <recommendedName>
        <fullName evidence="10">O-acyltransferase</fullName>
    </recommendedName>
</protein>
<sequence length="608" mass="68006">MTATLSKSTDNVIPTPGGVIHVRPYRSASNAQLKAVLSFTPRVSSLDRHNEKSQTDEFRGFFTLFWIGLALLFLRTSLQSWEENRTPLSWTFGRLITGDALVLAISDLVMVSIMLLCVPFVKALQYRWFNYYYTGLVIQHTFQFLYLATAVWWGYHRQWYWVQSGFLVLHAMSSMMKMHSYMSHNGILSTVHRQLQREKAQLEEVVNAVPGGRDTVLRDAITRKAELEAAEGLTPVGTPGVSTPGLAHRVSFSAASGANAGYEDPAAALKRQLGGMTESTGASSSISTSIKDGTPEPLGPSPEIRQRSTAGASSSSKKKKKNQATDALPAPRADLPLGTSLEPSHSTSPHEHAPPDALAWSSNEQIALLATNIDAMQEELKSNGAHGLVWPQNVTYKHFVDFMFFPTLVYQLEYPRTDTMRPLVVVEKIVATLGTFSLIYTITEHYIMPILPKPGDSLIRSFINLALPMMVNYLFIIFECVCTGFAELSYFADREFYQDWWNSTSWDQFSRKWNKPVHTFLLRHVYASTISGLQLSRTSAAFVTFLLSALCHELVMAVVTKKIRPYLFLMQMAQLPMIALGRLPIVKRNRTIGNIVFWAGLMSGFPLL</sequence>
<dbReference type="EMBL" id="KI669508">
    <property type="protein sequence ID" value="OCF32405.1"/>
    <property type="molecule type" value="Genomic_DNA"/>
</dbReference>
<evidence type="ECO:0000256" key="3">
    <source>
        <dbReference type="ARBA" id="ARBA00022679"/>
    </source>
</evidence>
<dbReference type="OrthoDB" id="10039049at2759"/>
<evidence type="ECO:0000256" key="11">
    <source>
        <dbReference type="PIRSR" id="PIRSR000439-1"/>
    </source>
</evidence>
<dbReference type="AlphaFoldDB" id="A0A1B9GNH7"/>
<dbReference type="InterPro" id="IPR014371">
    <property type="entry name" value="Oat_ACAT_DAG_ARE"/>
</dbReference>
<gene>
    <name evidence="14" type="ORF">I316_05830</name>
</gene>
<evidence type="ECO:0000256" key="8">
    <source>
        <dbReference type="ARBA" id="ARBA00023315"/>
    </source>
</evidence>
<dbReference type="GO" id="GO:0008204">
    <property type="term" value="P:ergosterol metabolic process"/>
    <property type="evidence" value="ECO:0007669"/>
    <property type="project" value="TreeGrafter"/>
</dbReference>
<dbReference type="InterPro" id="IPR004299">
    <property type="entry name" value="MBOAT_fam"/>
</dbReference>
<evidence type="ECO:0000313" key="15">
    <source>
        <dbReference type="Proteomes" id="UP000092666"/>
    </source>
</evidence>
<feature type="transmembrane region" description="Helical" evidence="13">
    <location>
        <begin position="61"/>
        <end position="81"/>
    </location>
</feature>
<evidence type="ECO:0000256" key="9">
    <source>
        <dbReference type="ARBA" id="ARBA00023568"/>
    </source>
</evidence>
<reference evidence="14 15" key="1">
    <citation type="submission" date="2013-07" db="EMBL/GenBank/DDBJ databases">
        <title>The Genome Sequence of Cryptococcus heveanensis BCC8398.</title>
        <authorList>
            <consortium name="The Broad Institute Genome Sequencing Platform"/>
            <person name="Cuomo C."/>
            <person name="Litvintseva A."/>
            <person name="Chen Y."/>
            <person name="Heitman J."/>
            <person name="Sun S."/>
            <person name="Springer D."/>
            <person name="Dromer F."/>
            <person name="Young S.K."/>
            <person name="Zeng Q."/>
            <person name="Gargeya S."/>
            <person name="Fitzgerald M."/>
            <person name="Abouelleil A."/>
            <person name="Alvarado L."/>
            <person name="Berlin A.M."/>
            <person name="Chapman S.B."/>
            <person name="Dewar J."/>
            <person name="Goldberg J."/>
            <person name="Griggs A."/>
            <person name="Gujja S."/>
            <person name="Hansen M."/>
            <person name="Howarth C."/>
            <person name="Imamovic A."/>
            <person name="Larimer J."/>
            <person name="McCowan C."/>
            <person name="Murphy C."/>
            <person name="Pearson M."/>
            <person name="Priest M."/>
            <person name="Roberts A."/>
            <person name="Saif S."/>
            <person name="Shea T."/>
            <person name="Sykes S."/>
            <person name="Wortman J."/>
            <person name="Nusbaum C."/>
            <person name="Birren B."/>
        </authorList>
    </citation>
    <scope>NUCLEOTIDE SEQUENCE [LARGE SCALE GENOMIC DNA]</scope>
    <source>
        <strain evidence="14 15">BCC8398</strain>
    </source>
</reference>
<dbReference type="PIRSF" id="PIRSF000439">
    <property type="entry name" value="Oat_ACAT_DAG_ARE"/>
    <property type="match status" value="1"/>
</dbReference>
<keyword evidence="7 10" id="KW-0472">Membrane</keyword>
<dbReference type="Proteomes" id="UP000092666">
    <property type="component" value="Unassembled WGS sequence"/>
</dbReference>
<dbReference type="Pfam" id="PF03062">
    <property type="entry name" value="MBOAT"/>
    <property type="match status" value="1"/>
</dbReference>
<organism evidence="14 15">
    <name type="scientific">Kwoniella heveanensis BCC8398</name>
    <dbReference type="NCBI Taxonomy" id="1296120"/>
    <lineage>
        <taxon>Eukaryota</taxon>
        <taxon>Fungi</taxon>
        <taxon>Dikarya</taxon>
        <taxon>Basidiomycota</taxon>
        <taxon>Agaricomycotina</taxon>
        <taxon>Tremellomycetes</taxon>
        <taxon>Tremellales</taxon>
        <taxon>Cryptococcaceae</taxon>
        <taxon>Kwoniella</taxon>
    </lineage>
</organism>
<comment type="subcellular location">
    <subcellularLocation>
        <location evidence="1 10">Endoplasmic reticulum membrane</location>
        <topology evidence="1 10">Multi-pass membrane protein</topology>
    </subcellularLocation>
</comment>
<evidence type="ECO:0000256" key="10">
    <source>
        <dbReference type="PIRNR" id="PIRNR000439"/>
    </source>
</evidence>
<feature type="transmembrane region" description="Helical" evidence="13">
    <location>
        <begin position="133"/>
        <end position="153"/>
    </location>
</feature>
<evidence type="ECO:0000256" key="6">
    <source>
        <dbReference type="ARBA" id="ARBA00022989"/>
    </source>
</evidence>
<dbReference type="GO" id="GO:0005789">
    <property type="term" value="C:endoplasmic reticulum membrane"/>
    <property type="evidence" value="ECO:0007669"/>
    <property type="project" value="UniProtKB-SubCell"/>
</dbReference>
<feature type="compositionally biased region" description="Low complexity" evidence="12">
    <location>
        <begin position="279"/>
        <end position="290"/>
    </location>
</feature>
<keyword evidence="4 13" id="KW-0812">Transmembrane</keyword>
<feature type="region of interest" description="Disordered" evidence="12">
    <location>
        <begin position="275"/>
        <end position="357"/>
    </location>
</feature>
<reference evidence="15" key="2">
    <citation type="submission" date="2013-12" db="EMBL/GenBank/DDBJ databases">
        <title>Evolution of pathogenesis and genome organization in the Tremellales.</title>
        <authorList>
            <person name="Cuomo C."/>
            <person name="Litvintseva A."/>
            <person name="Heitman J."/>
            <person name="Chen Y."/>
            <person name="Sun S."/>
            <person name="Springer D."/>
            <person name="Dromer F."/>
            <person name="Young S."/>
            <person name="Zeng Q."/>
            <person name="Chapman S."/>
            <person name="Gujja S."/>
            <person name="Saif S."/>
            <person name="Birren B."/>
        </authorList>
    </citation>
    <scope>NUCLEOTIDE SEQUENCE [LARGE SCALE GENOMIC DNA]</scope>
    <source>
        <strain evidence="15">BCC8398</strain>
    </source>
</reference>